<gene>
    <name evidence="1" type="ORF">CXZ10_15290</name>
</gene>
<dbReference type="EMBL" id="PJNW01000012">
    <property type="protein sequence ID" value="PKR88380.1"/>
    <property type="molecule type" value="Genomic_DNA"/>
</dbReference>
<evidence type="ECO:0000313" key="2">
    <source>
        <dbReference type="Proteomes" id="UP000233491"/>
    </source>
</evidence>
<accession>A0A1I4ULA3</accession>
<organism evidence="1 2">
    <name type="scientific">Pleomorphomonas diazotrophica</name>
    <dbReference type="NCBI Taxonomy" id="1166257"/>
    <lineage>
        <taxon>Bacteria</taxon>
        <taxon>Pseudomonadati</taxon>
        <taxon>Pseudomonadota</taxon>
        <taxon>Alphaproteobacteria</taxon>
        <taxon>Hyphomicrobiales</taxon>
        <taxon>Pleomorphomonadaceae</taxon>
        <taxon>Pleomorphomonas</taxon>
    </lineage>
</organism>
<name>A0A1I4ULA3_9HYPH</name>
<dbReference type="RefSeq" id="WP_101290223.1">
    <property type="nucleotide sequence ID" value="NZ_FOUQ01000008.1"/>
</dbReference>
<comment type="caution">
    <text evidence="1">The sequence shown here is derived from an EMBL/GenBank/DDBJ whole genome shotgun (WGS) entry which is preliminary data.</text>
</comment>
<sequence>MLQIGHRESHDVDVFLDDPQVLPYLNPQTQSYELQTSPSSYETDGPRSLKLSFDDIGEVDFICAGQLSEAPTMMMAVRGREVSVETPLEIITKKLVYRGSHIQPRDMFDIAAVVAQRGSGDLVHGLRQHGRECGVALQAIERFAPAAATAVMSKLMIRSGFESLPETAQDTVIGLLREVVAKPA</sequence>
<dbReference type="Proteomes" id="UP000233491">
    <property type="component" value="Unassembled WGS sequence"/>
</dbReference>
<proteinExistence type="predicted"/>
<reference evidence="1 2" key="1">
    <citation type="submission" date="2017-12" db="EMBL/GenBank/DDBJ databases">
        <title>Anaerobic carbon monoxide metabolism by Pleomorphomonas carboxyditropha sp. nov., a new mesophilic hydrogenogenic carboxidotroph.</title>
        <authorList>
            <person name="Esquivel-Elizondo S."/>
            <person name="Krajmalnik-Brown R."/>
        </authorList>
    </citation>
    <scope>NUCLEOTIDE SEQUENCE [LARGE SCALE GENOMIC DNA]</scope>
    <source>
        <strain evidence="1 2">R5-392</strain>
    </source>
</reference>
<evidence type="ECO:0000313" key="1">
    <source>
        <dbReference type="EMBL" id="PKR88380.1"/>
    </source>
</evidence>
<protein>
    <recommendedName>
        <fullName evidence="3">Nucleotidyl transferase AbiEii/AbiGii toxin family protein</fullName>
    </recommendedName>
</protein>
<dbReference type="OrthoDB" id="7305331at2"/>
<evidence type="ECO:0008006" key="3">
    <source>
        <dbReference type="Google" id="ProtNLM"/>
    </source>
</evidence>
<dbReference type="AlphaFoldDB" id="A0A1I4ULA3"/>
<keyword evidence="2" id="KW-1185">Reference proteome</keyword>